<evidence type="ECO:0000259" key="1">
    <source>
        <dbReference type="PROSITE" id="PS51819"/>
    </source>
</evidence>
<reference evidence="3" key="1">
    <citation type="submission" date="2017-01" db="EMBL/GenBank/DDBJ databases">
        <authorList>
            <person name="Brunel B."/>
        </authorList>
    </citation>
    <scope>NUCLEOTIDE SEQUENCE [LARGE SCALE GENOMIC DNA]</scope>
</reference>
<accession>A0A1R3UYY1</accession>
<dbReference type="EMBL" id="FTPD01000001">
    <property type="protein sequence ID" value="SIT52850.1"/>
    <property type="molecule type" value="Genomic_DNA"/>
</dbReference>
<dbReference type="PROSITE" id="PS51819">
    <property type="entry name" value="VOC"/>
    <property type="match status" value="1"/>
</dbReference>
<sequence length="140" mass="15241">MAYEAAKRPLFRKLDNYLLHVSDLDEAISFYRDRLGHALIWRDAEAAGFALPEADAELVVHLRIGPETDILVDDVDAAFREFLAAGGTAVQPPFDIAIGRCARVCDPFGNVLVILDQSKGTFTTDAEQNVIGVEPAGNPT</sequence>
<dbReference type="AlphaFoldDB" id="A0A1R3UYY1"/>
<dbReference type="RefSeq" id="WP_077371820.1">
    <property type="nucleotide sequence ID" value="NZ_FTPD01000001.1"/>
</dbReference>
<proteinExistence type="predicted"/>
<dbReference type="SUPFAM" id="SSF54593">
    <property type="entry name" value="Glyoxalase/Bleomycin resistance protein/Dihydroxybiphenyl dioxygenase"/>
    <property type="match status" value="1"/>
</dbReference>
<dbReference type="InterPro" id="IPR004360">
    <property type="entry name" value="Glyas_Fos-R_dOase_dom"/>
</dbReference>
<organism evidence="2 3">
    <name type="scientific">Mesorhizobium prunaredense</name>
    <dbReference type="NCBI Taxonomy" id="1631249"/>
    <lineage>
        <taxon>Bacteria</taxon>
        <taxon>Pseudomonadati</taxon>
        <taxon>Pseudomonadota</taxon>
        <taxon>Alphaproteobacteria</taxon>
        <taxon>Hyphomicrobiales</taxon>
        <taxon>Phyllobacteriaceae</taxon>
        <taxon>Mesorhizobium</taxon>
    </lineage>
</organism>
<name>A0A1R3UYY1_9HYPH</name>
<dbReference type="Proteomes" id="UP000188388">
    <property type="component" value="Unassembled WGS sequence"/>
</dbReference>
<feature type="domain" description="VOC" evidence="1">
    <location>
        <begin position="13"/>
        <end position="117"/>
    </location>
</feature>
<dbReference type="Pfam" id="PF00903">
    <property type="entry name" value="Glyoxalase"/>
    <property type="match status" value="1"/>
</dbReference>
<dbReference type="InterPro" id="IPR037523">
    <property type="entry name" value="VOC_core"/>
</dbReference>
<protein>
    <recommendedName>
        <fullName evidence="1">VOC domain-containing protein</fullName>
    </recommendedName>
</protein>
<keyword evidence="3" id="KW-1185">Reference proteome</keyword>
<evidence type="ECO:0000313" key="2">
    <source>
        <dbReference type="EMBL" id="SIT52850.1"/>
    </source>
</evidence>
<evidence type="ECO:0000313" key="3">
    <source>
        <dbReference type="Proteomes" id="UP000188388"/>
    </source>
</evidence>
<dbReference type="InterPro" id="IPR029068">
    <property type="entry name" value="Glyas_Bleomycin-R_OHBP_Dase"/>
</dbReference>
<gene>
    <name evidence="2" type="ORF">BQ8794_10220</name>
</gene>
<dbReference type="Gene3D" id="3.10.180.10">
    <property type="entry name" value="2,3-Dihydroxybiphenyl 1,2-Dioxygenase, domain 1"/>
    <property type="match status" value="1"/>
</dbReference>